<accession>A0A934NDQ0</accession>
<keyword evidence="2" id="KW-0503">Monooxygenase</keyword>
<dbReference type="SUPFAM" id="SSF54909">
    <property type="entry name" value="Dimeric alpha+beta barrel"/>
    <property type="match status" value="1"/>
</dbReference>
<dbReference type="Gene3D" id="3.30.70.100">
    <property type="match status" value="1"/>
</dbReference>
<evidence type="ECO:0000313" key="2">
    <source>
        <dbReference type="EMBL" id="MBJ7598672.1"/>
    </source>
</evidence>
<dbReference type="AlphaFoldDB" id="A0A934NDQ0"/>
<organism evidence="2 3">
    <name type="scientific">Candidatus Nephthysia bennettiae</name>
    <dbReference type="NCBI Taxonomy" id="3127016"/>
    <lineage>
        <taxon>Bacteria</taxon>
        <taxon>Bacillati</taxon>
        <taxon>Candidatus Dormiibacterota</taxon>
        <taxon>Candidatus Dormibacteria</taxon>
        <taxon>Candidatus Dormibacterales</taxon>
        <taxon>Candidatus Dormibacteraceae</taxon>
        <taxon>Candidatus Nephthysia</taxon>
    </lineage>
</organism>
<proteinExistence type="predicted"/>
<feature type="domain" description="ABM" evidence="1">
    <location>
        <begin position="1"/>
        <end position="71"/>
    </location>
</feature>
<reference evidence="2" key="1">
    <citation type="submission" date="2020-10" db="EMBL/GenBank/DDBJ databases">
        <title>Ca. Dormibacterota MAGs.</title>
        <authorList>
            <person name="Montgomery K."/>
        </authorList>
    </citation>
    <scope>NUCLEOTIDE SEQUENCE [LARGE SCALE GENOMIC DNA]</scope>
    <source>
        <strain evidence="2">SC8812_S17_10</strain>
    </source>
</reference>
<dbReference type="Proteomes" id="UP000612893">
    <property type="component" value="Unassembled WGS sequence"/>
</dbReference>
<sequence>MHLIVWEFQVQSGSHRKFEALYGPGGAWVSLFGQHPGWVGTELLRDAENPERYLTIDRWRSAQAYDRFLAAVGDEYQQIDRAGEQMTATERLAGRFDLR</sequence>
<dbReference type="RefSeq" id="WP_338201874.1">
    <property type="nucleotide sequence ID" value="NZ_JAEKNR010000120.1"/>
</dbReference>
<gene>
    <name evidence="2" type="ORF">JF922_11390</name>
</gene>
<name>A0A934NDQ0_9BACT</name>
<evidence type="ECO:0000313" key="3">
    <source>
        <dbReference type="Proteomes" id="UP000612893"/>
    </source>
</evidence>
<dbReference type="InterPro" id="IPR011008">
    <property type="entry name" value="Dimeric_a/b-barrel"/>
</dbReference>
<keyword evidence="3" id="KW-1185">Reference proteome</keyword>
<dbReference type="InterPro" id="IPR007138">
    <property type="entry name" value="ABM_dom"/>
</dbReference>
<dbReference type="GO" id="GO:0004497">
    <property type="term" value="F:monooxygenase activity"/>
    <property type="evidence" value="ECO:0007669"/>
    <property type="project" value="UniProtKB-KW"/>
</dbReference>
<protein>
    <submittedName>
        <fullName evidence="2">Antibiotic biosynthesis monooxygenase</fullName>
    </submittedName>
</protein>
<keyword evidence="2" id="KW-0560">Oxidoreductase</keyword>
<dbReference type="Pfam" id="PF03992">
    <property type="entry name" value="ABM"/>
    <property type="match status" value="1"/>
</dbReference>
<comment type="caution">
    <text evidence="2">The sequence shown here is derived from an EMBL/GenBank/DDBJ whole genome shotgun (WGS) entry which is preliminary data.</text>
</comment>
<dbReference type="EMBL" id="JAEKNR010000120">
    <property type="protein sequence ID" value="MBJ7598672.1"/>
    <property type="molecule type" value="Genomic_DNA"/>
</dbReference>
<evidence type="ECO:0000259" key="1">
    <source>
        <dbReference type="Pfam" id="PF03992"/>
    </source>
</evidence>